<dbReference type="AlphaFoldDB" id="A0A2A2H9V3"/>
<evidence type="ECO:0000313" key="2">
    <source>
        <dbReference type="EMBL" id="PAV06202.1"/>
    </source>
</evidence>
<dbReference type="Gene3D" id="3.40.630.30">
    <property type="match status" value="1"/>
</dbReference>
<evidence type="ECO:0000313" key="3">
    <source>
        <dbReference type="Proteomes" id="UP000217784"/>
    </source>
</evidence>
<dbReference type="InterPro" id="IPR039143">
    <property type="entry name" value="GNPNAT1-like"/>
</dbReference>
<evidence type="ECO:0000259" key="1">
    <source>
        <dbReference type="PROSITE" id="PS51186"/>
    </source>
</evidence>
<feature type="domain" description="N-acetyltransferase" evidence="1">
    <location>
        <begin position="3"/>
        <end position="148"/>
    </location>
</feature>
<gene>
    <name evidence="2" type="ORF">ASJ80_15330</name>
</gene>
<keyword evidence="3" id="KW-1185">Reference proteome</keyword>
<dbReference type="CDD" id="cd04301">
    <property type="entry name" value="NAT_SF"/>
    <property type="match status" value="1"/>
</dbReference>
<dbReference type="EMBL" id="LMVM01000001">
    <property type="protein sequence ID" value="PAV06202.1"/>
    <property type="molecule type" value="Genomic_DNA"/>
</dbReference>
<proteinExistence type="predicted"/>
<dbReference type="GO" id="GO:0004343">
    <property type="term" value="F:glucosamine 6-phosphate N-acetyltransferase activity"/>
    <property type="evidence" value="ECO:0007669"/>
    <property type="project" value="TreeGrafter"/>
</dbReference>
<dbReference type="RefSeq" id="WP_069584552.1">
    <property type="nucleotide sequence ID" value="NZ_LMVM01000001.1"/>
</dbReference>
<keyword evidence="2" id="KW-0808">Transferase</keyword>
<dbReference type="Pfam" id="PF00583">
    <property type="entry name" value="Acetyltransf_1"/>
    <property type="match status" value="1"/>
</dbReference>
<dbReference type="SUPFAM" id="SSF55729">
    <property type="entry name" value="Acyl-CoA N-acyltransferases (Nat)"/>
    <property type="match status" value="1"/>
</dbReference>
<accession>A0A2A2H9V3</accession>
<organism evidence="2 3">
    <name type="scientific">Methanobacterium bryantii</name>
    <dbReference type="NCBI Taxonomy" id="2161"/>
    <lineage>
        <taxon>Archaea</taxon>
        <taxon>Methanobacteriati</taxon>
        <taxon>Methanobacteriota</taxon>
        <taxon>Methanomada group</taxon>
        <taxon>Methanobacteria</taxon>
        <taxon>Methanobacteriales</taxon>
        <taxon>Methanobacteriaceae</taxon>
        <taxon>Methanobacterium</taxon>
    </lineage>
</organism>
<dbReference type="InterPro" id="IPR016181">
    <property type="entry name" value="Acyl_CoA_acyltransferase"/>
</dbReference>
<dbReference type="PANTHER" id="PTHR13355">
    <property type="entry name" value="GLUCOSAMINE 6-PHOSPHATE N-ACETYLTRANSFERASE"/>
    <property type="match status" value="1"/>
</dbReference>
<dbReference type="OrthoDB" id="43754at2157"/>
<name>A0A2A2H9V3_METBR</name>
<dbReference type="PROSITE" id="PS51186">
    <property type="entry name" value="GNAT"/>
    <property type="match status" value="1"/>
</dbReference>
<protein>
    <submittedName>
        <fullName evidence="2">GNAT family acetyltransferase</fullName>
    </submittedName>
</protein>
<dbReference type="InterPro" id="IPR000182">
    <property type="entry name" value="GNAT_dom"/>
</dbReference>
<reference evidence="2 3" key="1">
    <citation type="journal article" date="2017" name="BMC Genomics">
        <title>Genomic analysis of methanogenic archaea reveals a shift towards energy conservation.</title>
        <authorList>
            <person name="Gilmore S.P."/>
            <person name="Henske J.K."/>
            <person name="Sexton J.A."/>
            <person name="Solomon K.V."/>
            <person name="Seppala S."/>
            <person name="Yoo J.I."/>
            <person name="Huyett L.M."/>
            <person name="Pressman A."/>
            <person name="Cogan J.Z."/>
            <person name="Kivenson V."/>
            <person name="Peng X."/>
            <person name="Tan Y."/>
            <person name="Valentine D.L."/>
            <person name="O'Malley M.A."/>
        </authorList>
    </citation>
    <scope>NUCLEOTIDE SEQUENCE [LARGE SCALE GENOMIC DNA]</scope>
    <source>
        <strain evidence="2 3">M.o.H.</strain>
    </source>
</reference>
<comment type="caution">
    <text evidence="2">The sequence shown here is derived from an EMBL/GenBank/DDBJ whole genome shotgun (WGS) entry which is preliminary data.</text>
</comment>
<sequence length="148" mass="17271">MIKKVRQIKYEELKSLLSLYEYLIPDDPKLKIDTALKEHWKEILSDPDYFYLVIEEDEMLVCSCNLTIIKNLTRSARPYGIIENVVTHPDYRNKGYGTAVLKKAVNIAQENNCYKVVLTTSRKDENILNFYENAGFDRGEKTAFIVRI</sequence>
<dbReference type="PANTHER" id="PTHR13355:SF11">
    <property type="entry name" value="GLUCOSAMINE 6-PHOSPHATE N-ACETYLTRANSFERASE"/>
    <property type="match status" value="1"/>
</dbReference>
<dbReference type="Proteomes" id="UP000217784">
    <property type="component" value="Unassembled WGS sequence"/>
</dbReference>